<proteinExistence type="predicted"/>
<dbReference type="EMBL" id="CP064030">
    <property type="protein sequence ID" value="QRN53579.1"/>
    <property type="molecule type" value="Genomic_DNA"/>
</dbReference>
<reference evidence="2 3" key="1">
    <citation type="submission" date="2020-10" db="EMBL/GenBank/DDBJ databases">
        <title>Phylogeny of dyella-like bacteria.</title>
        <authorList>
            <person name="Fu J."/>
        </authorList>
    </citation>
    <scope>NUCLEOTIDE SEQUENCE [LARGE SCALE GENOMIC DNA]</scope>
    <source>
        <strain evidence="2 3">DHOB09</strain>
    </source>
</reference>
<protein>
    <submittedName>
        <fullName evidence="2">Uncharacterized protein</fullName>
    </submittedName>
</protein>
<accession>A0ABX7GTE1</accession>
<dbReference type="Proteomes" id="UP000663181">
    <property type="component" value="Chromosome"/>
</dbReference>
<name>A0ABX7GTE1_9GAMM</name>
<evidence type="ECO:0000313" key="3">
    <source>
        <dbReference type="Proteomes" id="UP000663181"/>
    </source>
</evidence>
<gene>
    <name evidence="2" type="ORF">ISN74_19590</name>
</gene>
<keyword evidence="1" id="KW-1133">Transmembrane helix</keyword>
<sequence>MESHYTADSCAEYLSKFYILPHTYKSSLIMGVFVPILFSIAFIVPTTLAALLELLDYRHHPNAHQHIGLSIGSLCALVFSGCFVLLSLMWRKTVITRHSIDITLTLSKTNIPANTVLGYAVDSIRQSKGPSGTRLSIVHQAAGKQQTKTPFAYDPDDLNDPKLRGLFMSMSNYGDVPLTELLDDASNDKYPRLEKIVLAGFVLLTSWILWFCLPLIHHAVEQLGSIANSTT</sequence>
<organism evidence="2 3">
    <name type="scientific">Dyella caseinilytica</name>
    <dbReference type="NCBI Taxonomy" id="1849581"/>
    <lineage>
        <taxon>Bacteria</taxon>
        <taxon>Pseudomonadati</taxon>
        <taxon>Pseudomonadota</taxon>
        <taxon>Gammaproteobacteria</taxon>
        <taxon>Lysobacterales</taxon>
        <taxon>Rhodanobacteraceae</taxon>
        <taxon>Dyella</taxon>
    </lineage>
</organism>
<keyword evidence="1" id="KW-0472">Membrane</keyword>
<keyword evidence="3" id="KW-1185">Reference proteome</keyword>
<evidence type="ECO:0000313" key="2">
    <source>
        <dbReference type="EMBL" id="QRN53579.1"/>
    </source>
</evidence>
<feature type="transmembrane region" description="Helical" evidence="1">
    <location>
        <begin position="196"/>
        <end position="216"/>
    </location>
</feature>
<feature type="transmembrane region" description="Helical" evidence="1">
    <location>
        <begin position="67"/>
        <end position="90"/>
    </location>
</feature>
<dbReference type="RefSeq" id="WP_188795602.1">
    <property type="nucleotide sequence ID" value="NZ_BMIZ01000001.1"/>
</dbReference>
<feature type="transmembrane region" description="Helical" evidence="1">
    <location>
        <begin position="28"/>
        <end position="55"/>
    </location>
</feature>
<keyword evidence="1" id="KW-0812">Transmembrane</keyword>
<evidence type="ECO:0000256" key="1">
    <source>
        <dbReference type="SAM" id="Phobius"/>
    </source>
</evidence>